<protein>
    <recommendedName>
        <fullName evidence="4">XRE family transcriptional regulator</fullName>
    </recommendedName>
</protein>
<gene>
    <name evidence="2" type="ORF">ACFSTE_04020</name>
</gene>
<dbReference type="Proteomes" id="UP001597459">
    <property type="component" value="Unassembled WGS sequence"/>
</dbReference>
<evidence type="ECO:0000256" key="1">
    <source>
        <dbReference type="SAM" id="Coils"/>
    </source>
</evidence>
<accession>A0ABW5N5W4</accession>
<dbReference type="RefSeq" id="WP_378256056.1">
    <property type="nucleotide sequence ID" value="NZ_JBHSJV010000001.1"/>
</dbReference>
<organism evidence="2 3">
    <name type="scientific">Aquimarina hainanensis</name>
    <dbReference type="NCBI Taxonomy" id="1578017"/>
    <lineage>
        <taxon>Bacteria</taxon>
        <taxon>Pseudomonadati</taxon>
        <taxon>Bacteroidota</taxon>
        <taxon>Flavobacteriia</taxon>
        <taxon>Flavobacteriales</taxon>
        <taxon>Flavobacteriaceae</taxon>
        <taxon>Aquimarina</taxon>
    </lineage>
</organism>
<reference evidence="3" key="1">
    <citation type="journal article" date="2019" name="Int. J. Syst. Evol. Microbiol.">
        <title>The Global Catalogue of Microorganisms (GCM) 10K type strain sequencing project: providing services to taxonomists for standard genome sequencing and annotation.</title>
        <authorList>
            <consortium name="The Broad Institute Genomics Platform"/>
            <consortium name="The Broad Institute Genome Sequencing Center for Infectious Disease"/>
            <person name="Wu L."/>
            <person name="Ma J."/>
        </authorList>
    </citation>
    <scope>NUCLEOTIDE SEQUENCE [LARGE SCALE GENOMIC DNA]</scope>
    <source>
        <strain evidence="3">KCTC 42423</strain>
    </source>
</reference>
<evidence type="ECO:0000313" key="3">
    <source>
        <dbReference type="Proteomes" id="UP001597459"/>
    </source>
</evidence>
<proteinExistence type="predicted"/>
<comment type="caution">
    <text evidence="2">The sequence shown here is derived from an EMBL/GenBank/DDBJ whole genome shotgun (WGS) entry which is preliminary data.</text>
</comment>
<keyword evidence="3" id="KW-1185">Reference proteome</keyword>
<name>A0ABW5N5W4_9FLAO</name>
<keyword evidence="1" id="KW-0175">Coiled coil</keyword>
<evidence type="ECO:0008006" key="4">
    <source>
        <dbReference type="Google" id="ProtNLM"/>
    </source>
</evidence>
<evidence type="ECO:0000313" key="2">
    <source>
        <dbReference type="EMBL" id="MFD2589983.1"/>
    </source>
</evidence>
<dbReference type="EMBL" id="JBHULX010000002">
    <property type="protein sequence ID" value="MFD2589983.1"/>
    <property type="molecule type" value="Genomic_DNA"/>
</dbReference>
<feature type="coiled-coil region" evidence="1">
    <location>
        <begin position="112"/>
        <end position="139"/>
    </location>
</feature>
<sequence>MTNASIRIQEYLKLKGVSNYKFCKDLGFSSSFVRNGTHIGSDKASKILNHYPDLNPEWLITGKGDMLRGTSGDIDSLDPKKIKKVVGFLLDNQPDLLKSELFIDFLKDCNREIELKKIVEDTESKIKQAKETLLKKINKFQE</sequence>